<dbReference type="InterPro" id="IPR001394">
    <property type="entry name" value="Peptidase_C19_UCH"/>
</dbReference>
<evidence type="ECO:0000313" key="3">
    <source>
        <dbReference type="Proteomes" id="UP001642484"/>
    </source>
</evidence>
<reference evidence="2 3" key="1">
    <citation type="submission" date="2024-02" db="EMBL/GenBank/DDBJ databases">
        <authorList>
            <person name="Chen Y."/>
            <person name="Shah S."/>
            <person name="Dougan E. K."/>
            <person name="Thang M."/>
            <person name="Chan C."/>
        </authorList>
    </citation>
    <scope>NUCLEOTIDE SEQUENCE [LARGE SCALE GENOMIC DNA]</scope>
</reference>
<dbReference type="SUPFAM" id="SSF54001">
    <property type="entry name" value="Cysteine proteinases"/>
    <property type="match status" value="1"/>
</dbReference>
<dbReference type="PANTHER" id="PTHR24006">
    <property type="entry name" value="UBIQUITIN CARBOXYL-TERMINAL HYDROLASE"/>
    <property type="match status" value="1"/>
</dbReference>
<dbReference type="EMBL" id="CAXAMN010017779">
    <property type="protein sequence ID" value="CAK9051103.1"/>
    <property type="molecule type" value="Genomic_DNA"/>
</dbReference>
<gene>
    <name evidence="2" type="ORF">CCMP2556_LOCUS25978</name>
</gene>
<evidence type="ECO:0000259" key="1">
    <source>
        <dbReference type="PROSITE" id="PS50235"/>
    </source>
</evidence>
<dbReference type="InterPro" id="IPR018200">
    <property type="entry name" value="USP_CS"/>
</dbReference>
<dbReference type="Proteomes" id="UP001642484">
    <property type="component" value="Unassembled WGS sequence"/>
</dbReference>
<sequence>MAWIGCLEPFRTQGHWTSISRQWCWFNALLQALASISDPRWWSLLNFAKDSASSGHKDVLTFLAPVLQHLNREDAAFPSPAEDGDGNGDALARLALAIQEECGMSSISGEQQDAHEAFIKLLESIHSSLCRRQLRSFQQLQAFSVARPCLLGREGLLSWCEATQAIQCFEDLFEGVLEETRVCTACGLARVESCPSKQAFRCLSLDLINIDRPHFSSVNLLSLLKASYSGQPTEEIDGLLCYRCSLEASIRRFLLDCGASFSAGLAFRRFMRLADGLAPSGAEVLEALRPLGAPPCVLRRRSHLRSFRIKVAPRILTFHMRRLIFGPFGFIKVSNPVRYAEILHADDLGLDGGLYSLSSVMSHLGQAHAGHFITHRVWPKGTPLVEERSVPLCTPSGKVVPWFRMDSSLRILRVLWHRDVGCRLFGKSRQTSKVWVCTNDDDVSEVPAWQALNLPAAYLFFYERCESAAR</sequence>
<dbReference type="PROSITE" id="PS50235">
    <property type="entry name" value="USP_3"/>
    <property type="match status" value="1"/>
</dbReference>
<evidence type="ECO:0000313" key="2">
    <source>
        <dbReference type="EMBL" id="CAK9051103.1"/>
    </source>
</evidence>
<dbReference type="InterPro" id="IPR028889">
    <property type="entry name" value="USP"/>
</dbReference>
<dbReference type="PROSITE" id="PS00973">
    <property type="entry name" value="USP_2"/>
    <property type="match status" value="1"/>
</dbReference>
<dbReference type="Gene3D" id="3.90.70.10">
    <property type="entry name" value="Cysteine proteinases"/>
    <property type="match status" value="1"/>
</dbReference>
<dbReference type="Pfam" id="PF00443">
    <property type="entry name" value="UCH"/>
    <property type="match status" value="1"/>
</dbReference>
<dbReference type="InterPro" id="IPR038765">
    <property type="entry name" value="Papain-like_cys_pep_sf"/>
</dbReference>
<proteinExistence type="predicted"/>
<protein>
    <recommendedName>
        <fullName evidence="1">USP domain-containing protein</fullName>
    </recommendedName>
</protein>
<organism evidence="2 3">
    <name type="scientific">Durusdinium trenchii</name>
    <dbReference type="NCBI Taxonomy" id="1381693"/>
    <lineage>
        <taxon>Eukaryota</taxon>
        <taxon>Sar</taxon>
        <taxon>Alveolata</taxon>
        <taxon>Dinophyceae</taxon>
        <taxon>Suessiales</taxon>
        <taxon>Symbiodiniaceae</taxon>
        <taxon>Durusdinium</taxon>
    </lineage>
</organism>
<comment type="caution">
    <text evidence="2">The sequence shown here is derived from an EMBL/GenBank/DDBJ whole genome shotgun (WGS) entry which is preliminary data.</text>
</comment>
<dbReference type="InterPro" id="IPR050164">
    <property type="entry name" value="Peptidase_C19"/>
</dbReference>
<feature type="domain" description="USP" evidence="1">
    <location>
        <begin position="14"/>
        <end position="465"/>
    </location>
</feature>
<dbReference type="CDD" id="cd02257">
    <property type="entry name" value="Peptidase_C19"/>
    <property type="match status" value="1"/>
</dbReference>
<keyword evidence="3" id="KW-1185">Reference proteome</keyword>
<accession>A0ABP0MHZ8</accession>
<name>A0ABP0MHZ8_9DINO</name>